<dbReference type="SUPFAM" id="SSF51905">
    <property type="entry name" value="FAD/NAD(P)-binding domain"/>
    <property type="match status" value="1"/>
</dbReference>
<organism evidence="10">
    <name type="scientific">uncultured marine group II/III euryarchaeote KM3_76_C12</name>
    <dbReference type="NCBI Taxonomy" id="1456506"/>
    <lineage>
        <taxon>Archaea</taxon>
        <taxon>Methanobacteriati</taxon>
        <taxon>Methanobacteriota</taxon>
        <taxon>environmental samples</taxon>
    </lineage>
</organism>
<feature type="domain" description="FAD-binding" evidence="9">
    <location>
        <begin position="6"/>
        <end position="328"/>
    </location>
</feature>
<evidence type="ECO:0000256" key="1">
    <source>
        <dbReference type="ARBA" id="ARBA00001974"/>
    </source>
</evidence>
<dbReference type="PANTHER" id="PTHR46028:SF2">
    <property type="entry name" value="KYNURENINE 3-MONOOXYGENASE"/>
    <property type="match status" value="1"/>
</dbReference>
<evidence type="ECO:0000256" key="4">
    <source>
        <dbReference type="ARBA" id="ARBA00022827"/>
    </source>
</evidence>
<keyword evidence="5" id="KW-0521">NADP</keyword>
<dbReference type="Pfam" id="PF01494">
    <property type="entry name" value="FAD_binding_3"/>
    <property type="match status" value="1"/>
</dbReference>
<evidence type="ECO:0000313" key="10">
    <source>
        <dbReference type="EMBL" id="AIF17177.1"/>
    </source>
</evidence>
<keyword evidence="6 10" id="KW-0560">Oxidoreductase</keyword>
<dbReference type="AlphaFoldDB" id="A0A075HS09"/>
<proteinExistence type="inferred from homology"/>
<sequence length="444" mass="50408">MAKEKITLIGAGLAGPLMATYLAKRDFTVDIFERRPDMRKVSQSAGRSINLALSVRGIHALKEVGLYEKIAPMTIPMKGRRIHDLNGGTHLQPYGQKKEEVIYSVSRAQLNMDLMSLAEETGNVRIHFNHKLITANLDGNELKFQHKADKLKSYYFTRVVGCDGSSSVLREAIVYKTGAKYEKKPLGHGYKELVIPPSKTGQFLLDSKALHIWPRGQYMLIALPNMDKSFTCTLFFPLRGKTSFETVKSDNEIMDLFNNQFPDVIELIPSLINDFQKNTMGNLASVYCDPWHFADKAALLGDAAHAVVPFFGQGMNASFQDCSVLNTLIEKHKGDWESIFKAYSFTQIPNGHAIADMAIENYYEMRDHVNDPEFIKRRKLELELEKLFPDQFIPRYSMVSFHQFPYAEVYKKGEKQFKIIEEVLKVDPSGETIDKSLVSQLMAE</sequence>
<dbReference type="PRINTS" id="PR00420">
    <property type="entry name" value="RNGMNOXGNASE"/>
</dbReference>
<evidence type="ECO:0000256" key="6">
    <source>
        <dbReference type="ARBA" id="ARBA00023002"/>
    </source>
</evidence>
<dbReference type="GO" id="GO:0070189">
    <property type="term" value="P:kynurenine metabolic process"/>
    <property type="evidence" value="ECO:0007669"/>
    <property type="project" value="TreeGrafter"/>
</dbReference>
<evidence type="ECO:0000256" key="2">
    <source>
        <dbReference type="ARBA" id="ARBA00022630"/>
    </source>
</evidence>
<comment type="cofactor">
    <cofactor evidence="1">
        <name>FAD</name>
        <dbReference type="ChEBI" id="CHEBI:57692"/>
    </cofactor>
</comment>
<dbReference type="InterPro" id="IPR036188">
    <property type="entry name" value="FAD/NAD-bd_sf"/>
</dbReference>
<name>A0A075HS09_9EURY</name>
<keyword evidence="2" id="KW-0285">Flavoprotein</keyword>
<evidence type="ECO:0000256" key="3">
    <source>
        <dbReference type="ARBA" id="ARBA00022642"/>
    </source>
</evidence>
<reference evidence="10" key="1">
    <citation type="journal article" date="2014" name="Genome Biol. Evol.">
        <title>Pangenome evidence for extensive interdomain horizontal transfer affecting lineage core and shell genes in uncultured planktonic thaumarchaeota and euryarchaeota.</title>
        <authorList>
            <person name="Deschamps P."/>
            <person name="Zivanovic Y."/>
            <person name="Moreira D."/>
            <person name="Rodriguez-Valera F."/>
            <person name="Lopez-Garcia P."/>
        </authorList>
    </citation>
    <scope>NUCLEOTIDE SEQUENCE</scope>
</reference>
<dbReference type="InterPro" id="IPR027545">
    <property type="entry name" value="Kynurenine_monooxygenase"/>
</dbReference>
<dbReference type="InterPro" id="IPR002938">
    <property type="entry name" value="FAD-bd"/>
</dbReference>
<evidence type="ECO:0000256" key="5">
    <source>
        <dbReference type="ARBA" id="ARBA00022857"/>
    </source>
</evidence>
<protein>
    <submittedName>
        <fullName evidence="10">Monooxygenase, FAD-binding domain-containing protein</fullName>
        <ecNumber evidence="10">1.14.13.9</ecNumber>
    </submittedName>
</protein>
<dbReference type="GO" id="GO:0019805">
    <property type="term" value="P:quinolinate biosynthetic process"/>
    <property type="evidence" value="ECO:0007669"/>
    <property type="project" value="InterPro"/>
</dbReference>
<dbReference type="Gene3D" id="3.50.50.60">
    <property type="entry name" value="FAD/NAD(P)-binding domain"/>
    <property type="match status" value="1"/>
</dbReference>
<evidence type="ECO:0000259" key="9">
    <source>
        <dbReference type="Pfam" id="PF01494"/>
    </source>
</evidence>
<dbReference type="HAMAP" id="MF_01971">
    <property type="entry name" value="Kynurenine_monooxygenase"/>
    <property type="match status" value="1"/>
</dbReference>
<dbReference type="GO" id="GO:0006569">
    <property type="term" value="P:L-tryptophan catabolic process"/>
    <property type="evidence" value="ECO:0007669"/>
    <property type="project" value="InterPro"/>
</dbReference>
<dbReference type="GO" id="GO:0019363">
    <property type="term" value="P:pyridine nucleotide biosynthetic process"/>
    <property type="evidence" value="ECO:0007669"/>
    <property type="project" value="UniProtKB-KW"/>
</dbReference>
<dbReference type="PANTHER" id="PTHR46028">
    <property type="entry name" value="KYNURENINE 3-MONOOXYGENASE"/>
    <property type="match status" value="1"/>
</dbReference>
<keyword evidence="4" id="KW-0274">FAD</keyword>
<dbReference type="EC" id="1.14.13.9" evidence="10"/>
<keyword evidence="7 10" id="KW-0503">Monooxygenase</keyword>
<dbReference type="GO" id="GO:0071949">
    <property type="term" value="F:FAD binding"/>
    <property type="evidence" value="ECO:0007669"/>
    <property type="project" value="InterPro"/>
</dbReference>
<comment type="catalytic activity">
    <reaction evidence="8">
        <text>L-kynurenine + NADPH + O2 + H(+) = 3-hydroxy-L-kynurenine + NADP(+) + H2O</text>
        <dbReference type="Rhea" id="RHEA:20545"/>
        <dbReference type="ChEBI" id="CHEBI:15377"/>
        <dbReference type="ChEBI" id="CHEBI:15378"/>
        <dbReference type="ChEBI" id="CHEBI:15379"/>
        <dbReference type="ChEBI" id="CHEBI:57783"/>
        <dbReference type="ChEBI" id="CHEBI:57959"/>
        <dbReference type="ChEBI" id="CHEBI:58125"/>
        <dbReference type="ChEBI" id="CHEBI:58349"/>
        <dbReference type="EC" id="1.14.13.9"/>
    </reaction>
</comment>
<dbReference type="FunFam" id="3.50.50.60:FF:000185">
    <property type="entry name" value="Kynurenine 3-monooxygenase"/>
    <property type="match status" value="1"/>
</dbReference>
<dbReference type="GO" id="GO:0004502">
    <property type="term" value="F:kynurenine 3-monooxygenase activity"/>
    <property type="evidence" value="ECO:0007669"/>
    <property type="project" value="UniProtKB-EC"/>
</dbReference>
<keyword evidence="3" id="KW-0662">Pyridine nucleotide biosynthesis</keyword>
<evidence type="ECO:0000256" key="8">
    <source>
        <dbReference type="ARBA" id="ARBA00047818"/>
    </source>
</evidence>
<dbReference type="EMBL" id="KF901074">
    <property type="protein sequence ID" value="AIF17177.1"/>
    <property type="molecule type" value="Genomic_DNA"/>
</dbReference>
<accession>A0A075HS09</accession>
<evidence type="ECO:0000256" key="7">
    <source>
        <dbReference type="ARBA" id="ARBA00023033"/>
    </source>
</evidence>